<evidence type="ECO:0000256" key="10">
    <source>
        <dbReference type="ARBA" id="ARBA00023136"/>
    </source>
</evidence>
<organism evidence="13 14">
    <name type="scientific">Sporanaerobacter acetigenes DSM 13106</name>
    <dbReference type="NCBI Taxonomy" id="1123281"/>
    <lineage>
        <taxon>Bacteria</taxon>
        <taxon>Bacillati</taxon>
        <taxon>Bacillota</taxon>
        <taxon>Tissierellia</taxon>
        <taxon>Tissierellales</taxon>
        <taxon>Sporanaerobacteraceae</taxon>
        <taxon>Sporanaerobacter</taxon>
    </lineage>
</organism>
<name>A0A1M5SBL6_9FIRM</name>
<feature type="domain" description="Histidine kinase" evidence="12">
    <location>
        <begin position="131"/>
        <end position="349"/>
    </location>
</feature>
<keyword evidence="10 11" id="KW-0472">Membrane</keyword>
<dbReference type="EC" id="2.7.13.3" evidence="3"/>
<dbReference type="SUPFAM" id="SSF55874">
    <property type="entry name" value="ATPase domain of HSP90 chaperone/DNA topoisomerase II/histidine kinase"/>
    <property type="match status" value="1"/>
</dbReference>
<keyword evidence="8 11" id="KW-1133">Transmembrane helix</keyword>
<dbReference type="SUPFAM" id="SSF47384">
    <property type="entry name" value="Homodimeric domain of signal transducing histidine kinase"/>
    <property type="match status" value="1"/>
</dbReference>
<dbReference type="GO" id="GO:0005886">
    <property type="term" value="C:plasma membrane"/>
    <property type="evidence" value="ECO:0007669"/>
    <property type="project" value="UniProtKB-SubCell"/>
</dbReference>
<dbReference type="InterPro" id="IPR004358">
    <property type="entry name" value="Sig_transdc_His_kin-like_C"/>
</dbReference>
<keyword evidence="4" id="KW-1003">Cell membrane</keyword>
<dbReference type="SMART" id="SM00387">
    <property type="entry name" value="HATPase_c"/>
    <property type="match status" value="1"/>
</dbReference>
<keyword evidence="5" id="KW-0808">Transferase</keyword>
<sequence>MNLKQYLKDRLNFIVVYFVNTFLVIIIMMLDIIIRKESLNYPNIIYALLLSILFLIVLIVIDYGRNKKFYKIINQGLKERESLEYIFNIPDNITKEQSVFKKLLTNNYMIYESKLDKYRKMTKTQMDFNNRWIHQMKTPVSVIKLILENESDQNIDEDRKKSYESIEEEIEKLSHGLEMALYTLRVNDFEKDFIVEEVDLINVVRNVVNENKNAFIVNSIYPKIVTNEDLKVKTDKKWIKFVVNQIISNSIKYTKVKESNDKSIVIKLYKEDDKTILSIEDNGVGIPPNDLDRVFNPFFTGENGRSCSESTGMGLYLSKDTCDRLGHCINVESEERVYTKVCITFYQGKSIYNF</sequence>
<evidence type="ECO:0000256" key="11">
    <source>
        <dbReference type="SAM" id="Phobius"/>
    </source>
</evidence>
<dbReference type="AlphaFoldDB" id="A0A1M5SBL6"/>
<comment type="catalytic activity">
    <reaction evidence="1">
        <text>ATP + protein L-histidine = ADP + protein N-phospho-L-histidine.</text>
        <dbReference type="EC" id="2.7.13.3"/>
    </reaction>
</comment>
<protein>
    <recommendedName>
        <fullName evidence="3">histidine kinase</fullName>
        <ecNumber evidence="3">2.7.13.3</ecNumber>
    </recommendedName>
</protein>
<dbReference type="EMBL" id="FQXR01000002">
    <property type="protein sequence ID" value="SHH36022.1"/>
    <property type="molecule type" value="Genomic_DNA"/>
</dbReference>
<feature type="transmembrane region" description="Helical" evidence="11">
    <location>
        <begin position="40"/>
        <end position="61"/>
    </location>
</feature>
<comment type="subcellular location">
    <subcellularLocation>
        <location evidence="2">Cell membrane</location>
        <topology evidence="2">Multi-pass membrane protein</topology>
    </subcellularLocation>
</comment>
<dbReference type="RefSeq" id="WP_072742604.1">
    <property type="nucleotide sequence ID" value="NZ_FQXR01000002.1"/>
</dbReference>
<gene>
    <name evidence="13" type="ORF">SAMN02745180_00130</name>
</gene>
<dbReference type="Gene3D" id="3.30.565.10">
    <property type="entry name" value="Histidine kinase-like ATPase, C-terminal domain"/>
    <property type="match status" value="1"/>
</dbReference>
<reference evidence="13 14" key="1">
    <citation type="submission" date="2016-11" db="EMBL/GenBank/DDBJ databases">
        <authorList>
            <person name="Jaros S."/>
            <person name="Januszkiewicz K."/>
            <person name="Wedrychowicz H."/>
        </authorList>
    </citation>
    <scope>NUCLEOTIDE SEQUENCE [LARGE SCALE GENOMIC DNA]</scope>
    <source>
        <strain evidence="13 14">DSM 13106</strain>
    </source>
</reference>
<keyword evidence="14" id="KW-1185">Reference proteome</keyword>
<evidence type="ECO:0000256" key="9">
    <source>
        <dbReference type="ARBA" id="ARBA00023012"/>
    </source>
</evidence>
<dbReference type="PANTHER" id="PTHR45453:SF2">
    <property type="entry name" value="HISTIDINE KINASE"/>
    <property type="match status" value="1"/>
</dbReference>
<evidence type="ECO:0000256" key="2">
    <source>
        <dbReference type="ARBA" id="ARBA00004651"/>
    </source>
</evidence>
<accession>A0A1M5SBL6</accession>
<evidence type="ECO:0000256" key="5">
    <source>
        <dbReference type="ARBA" id="ARBA00022679"/>
    </source>
</evidence>
<dbReference type="InterPro" id="IPR003594">
    <property type="entry name" value="HATPase_dom"/>
</dbReference>
<proteinExistence type="predicted"/>
<evidence type="ECO:0000256" key="4">
    <source>
        <dbReference type="ARBA" id="ARBA00022475"/>
    </source>
</evidence>
<dbReference type="InterPro" id="IPR036890">
    <property type="entry name" value="HATPase_C_sf"/>
</dbReference>
<dbReference type="InterPro" id="IPR005467">
    <property type="entry name" value="His_kinase_dom"/>
</dbReference>
<dbReference type="PRINTS" id="PR00344">
    <property type="entry name" value="BCTRLSENSOR"/>
</dbReference>
<dbReference type="GO" id="GO:0000155">
    <property type="term" value="F:phosphorelay sensor kinase activity"/>
    <property type="evidence" value="ECO:0007669"/>
    <property type="project" value="InterPro"/>
</dbReference>
<evidence type="ECO:0000256" key="3">
    <source>
        <dbReference type="ARBA" id="ARBA00012438"/>
    </source>
</evidence>
<evidence type="ECO:0000259" key="12">
    <source>
        <dbReference type="PROSITE" id="PS50109"/>
    </source>
</evidence>
<evidence type="ECO:0000256" key="7">
    <source>
        <dbReference type="ARBA" id="ARBA00022777"/>
    </source>
</evidence>
<dbReference type="InterPro" id="IPR036097">
    <property type="entry name" value="HisK_dim/P_sf"/>
</dbReference>
<dbReference type="OrthoDB" id="9780487at2"/>
<keyword evidence="7 13" id="KW-0418">Kinase</keyword>
<keyword evidence="6 11" id="KW-0812">Transmembrane</keyword>
<evidence type="ECO:0000313" key="14">
    <source>
        <dbReference type="Proteomes" id="UP000184389"/>
    </source>
</evidence>
<keyword evidence="9" id="KW-0902">Two-component regulatory system</keyword>
<evidence type="ECO:0000256" key="6">
    <source>
        <dbReference type="ARBA" id="ARBA00022692"/>
    </source>
</evidence>
<dbReference type="PANTHER" id="PTHR45453">
    <property type="entry name" value="PHOSPHATE REGULON SENSOR PROTEIN PHOR"/>
    <property type="match status" value="1"/>
</dbReference>
<dbReference type="STRING" id="1123281.SAMN02745180_00130"/>
<dbReference type="GO" id="GO:0004721">
    <property type="term" value="F:phosphoprotein phosphatase activity"/>
    <property type="evidence" value="ECO:0007669"/>
    <property type="project" value="TreeGrafter"/>
</dbReference>
<dbReference type="InterPro" id="IPR050351">
    <property type="entry name" value="BphY/WalK/GraS-like"/>
</dbReference>
<dbReference type="Proteomes" id="UP000184389">
    <property type="component" value="Unassembled WGS sequence"/>
</dbReference>
<feature type="transmembrane region" description="Helical" evidence="11">
    <location>
        <begin position="12"/>
        <end position="34"/>
    </location>
</feature>
<dbReference type="Pfam" id="PF02518">
    <property type="entry name" value="HATPase_c"/>
    <property type="match status" value="1"/>
</dbReference>
<dbReference type="PROSITE" id="PS50109">
    <property type="entry name" value="HIS_KIN"/>
    <property type="match status" value="1"/>
</dbReference>
<dbReference type="GO" id="GO:0016036">
    <property type="term" value="P:cellular response to phosphate starvation"/>
    <property type="evidence" value="ECO:0007669"/>
    <property type="project" value="TreeGrafter"/>
</dbReference>
<evidence type="ECO:0000256" key="1">
    <source>
        <dbReference type="ARBA" id="ARBA00000085"/>
    </source>
</evidence>
<evidence type="ECO:0000313" key="13">
    <source>
        <dbReference type="EMBL" id="SHH36022.1"/>
    </source>
</evidence>
<evidence type="ECO:0000256" key="8">
    <source>
        <dbReference type="ARBA" id="ARBA00022989"/>
    </source>
</evidence>